<gene>
    <name evidence="1" type="ORF">OA86_08025</name>
</gene>
<dbReference type="NCBIfam" id="TIGR00738">
    <property type="entry name" value="rrf2_super"/>
    <property type="match status" value="1"/>
</dbReference>
<sequence>MFSKSCEYGIRASIYIAKQSLKERKVSQMEIANAIASPVAFTAKILQKLTKTNVLRSNKGPNGGFFLDQKDLDDVKLWDVIVAIDGDGLLEDCMLGLRKCNTFKPCPLHNSFVKIRAEIRETLEGTSLRFLAEEVSDGISFLKR</sequence>
<dbReference type="RefSeq" id="WP_039351513.1">
    <property type="nucleotide sequence ID" value="NZ_FOLA01000004.1"/>
</dbReference>
<keyword evidence="2" id="KW-1185">Reference proteome</keyword>
<organism evidence="1 2">
    <name type="scientific">Kaistella jeonii</name>
    <dbReference type="NCBI Taxonomy" id="266749"/>
    <lineage>
        <taxon>Bacteria</taxon>
        <taxon>Pseudomonadati</taxon>
        <taxon>Bacteroidota</taxon>
        <taxon>Flavobacteriia</taxon>
        <taxon>Flavobacteriales</taxon>
        <taxon>Weeksellaceae</taxon>
        <taxon>Chryseobacterium group</taxon>
        <taxon>Kaistella</taxon>
    </lineage>
</organism>
<dbReference type="OrthoDB" id="9808360at2"/>
<evidence type="ECO:0000313" key="1">
    <source>
        <dbReference type="EMBL" id="KIA89014.1"/>
    </source>
</evidence>
<dbReference type="GO" id="GO:0005829">
    <property type="term" value="C:cytosol"/>
    <property type="evidence" value="ECO:0007669"/>
    <property type="project" value="TreeGrafter"/>
</dbReference>
<dbReference type="STRING" id="266749.SAMN05421876_104161"/>
<dbReference type="Gene3D" id="1.10.10.10">
    <property type="entry name" value="Winged helix-like DNA-binding domain superfamily/Winged helix DNA-binding domain"/>
    <property type="match status" value="1"/>
</dbReference>
<reference evidence="1 2" key="1">
    <citation type="submission" date="2014-10" db="EMBL/GenBank/DDBJ databases">
        <title>Kaistella jeonii genome.</title>
        <authorList>
            <person name="Clayton J.T."/>
            <person name="Newman J.D."/>
        </authorList>
    </citation>
    <scope>NUCLEOTIDE SEQUENCE [LARGE SCALE GENOMIC DNA]</scope>
    <source>
        <strain evidence="1 2">DSM 17048</strain>
    </source>
</reference>
<proteinExistence type="predicted"/>
<dbReference type="SUPFAM" id="SSF46785">
    <property type="entry name" value="Winged helix' DNA-binding domain"/>
    <property type="match status" value="1"/>
</dbReference>
<dbReference type="GO" id="GO:0003700">
    <property type="term" value="F:DNA-binding transcription factor activity"/>
    <property type="evidence" value="ECO:0007669"/>
    <property type="project" value="TreeGrafter"/>
</dbReference>
<name>A0A0C1FM55_9FLAO</name>
<dbReference type="Pfam" id="PF02082">
    <property type="entry name" value="Rrf2"/>
    <property type="match status" value="1"/>
</dbReference>
<dbReference type="InterPro" id="IPR036390">
    <property type="entry name" value="WH_DNA-bd_sf"/>
</dbReference>
<dbReference type="InterPro" id="IPR000944">
    <property type="entry name" value="Tscrpt_reg_Rrf2"/>
</dbReference>
<dbReference type="PROSITE" id="PS51197">
    <property type="entry name" value="HTH_RRF2_2"/>
    <property type="match status" value="1"/>
</dbReference>
<dbReference type="PANTHER" id="PTHR33221">
    <property type="entry name" value="WINGED HELIX-TURN-HELIX TRANSCRIPTIONAL REGULATOR, RRF2 FAMILY"/>
    <property type="match status" value="1"/>
</dbReference>
<evidence type="ECO:0000313" key="2">
    <source>
        <dbReference type="Proteomes" id="UP000031473"/>
    </source>
</evidence>
<dbReference type="EMBL" id="JSYL01000004">
    <property type="protein sequence ID" value="KIA89014.1"/>
    <property type="molecule type" value="Genomic_DNA"/>
</dbReference>
<dbReference type="Proteomes" id="UP000031473">
    <property type="component" value="Unassembled WGS sequence"/>
</dbReference>
<dbReference type="InterPro" id="IPR036388">
    <property type="entry name" value="WH-like_DNA-bd_sf"/>
</dbReference>
<comment type="caution">
    <text evidence="1">The sequence shown here is derived from an EMBL/GenBank/DDBJ whole genome shotgun (WGS) entry which is preliminary data.</text>
</comment>
<dbReference type="AlphaFoldDB" id="A0A0C1FM55"/>
<accession>A0A0C1FM55</accession>
<protein>
    <submittedName>
        <fullName evidence="1">Rrf2 family transcriptional regulator</fullName>
    </submittedName>
</protein>
<dbReference type="PANTHER" id="PTHR33221:SF15">
    <property type="entry name" value="HTH-TYPE TRANSCRIPTIONAL REGULATOR YWGB-RELATED"/>
    <property type="match status" value="1"/>
</dbReference>